<accession>A0A1I5UYW9</accession>
<evidence type="ECO:0000256" key="4">
    <source>
        <dbReference type="ARBA" id="ARBA00023125"/>
    </source>
</evidence>
<dbReference type="Gene3D" id="1.10.10.10">
    <property type="entry name" value="Winged helix-like DNA-binding domain superfamily/Winged helix DNA-binding domain"/>
    <property type="match status" value="1"/>
</dbReference>
<gene>
    <name evidence="9" type="ORF">SAMN05216190_1288</name>
</gene>
<evidence type="ECO:0000313" key="9">
    <source>
        <dbReference type="EMBL" id="SFQ00420.1"/>
    </source>
</evidence>
<name>A0A1I5UYW9_9PSED</name>
<dbReference type="SUPFAM" id="SSF88946">
    <property type="entry name" value="Sigma2 domain of RNA polymerase sigma factors"/>
    <property type="match status" value="1"/>
</dbReference>
<evidence type="ECO:0000259" key="8">
    <source>
        <dbReference type="Pfam" id="PF08281"/>
    </source>
</evidence>
<dbReference type="InterPro" id="IPR013324">
    <property type="entry name" value="RNA_pol_sigma_r3/r4-like"/>
</dbReference>
<dbReference type="NCBIfam" id="TIGR02937">
    <property type="entry name" value="sigma70-ECF"/>
    <property type="match status" value="1"/>
</dbReference>
<reference evidence="10" key="1">
    <citation type="submission" date="2016-10" db="EMBL/GenBank/DDBJ databases">
        <authorList>
            <person name="Varghese N."/>
            <person name="Submissions S."/>
        </authorList>
    </citation>
    <scope>NUCLEOTIDE SEQUENCE [LARGE SCALE GENOMIC DNA]</scope>
    <source>
        <strain evidence="10">DSM 17834</strain>
    </source>
</reference>
<comment type="similarity">
    <text evidence="1 6">Belongs to the sigma-70 factor family. ECF subfamily.</text>
</comment>
<dbReference type="OrthoDB" id="9782108at2"/>
<evidence type="ECO:0000256" key="6">
    <source>
        <dbReference type="RuleBase" id="RU000716"/>
    </source>
</evidence>
<dbReference type="Proteomes" id="UP000198784">
    <property type="component" value="Unassembled WGS sequence"/>
</dbReference>
<protein>
    <recommendedName>
        <fullName evidence="6">RNA polymerase sigma factor</fullName>
    </recommendedName>
</protein>
<dbReference type="STRING" id="289003.SAMN05216190_1288"/>
<keyword evidence="4 6" id="KW-0238">DNA-binding</keyword>
<dbReference type="SUPFAM" id="SSF88659">
    <property type="entry name" value="Sigma3 and sigma4 domains of RNA polymerase sigma factors"/>
    <property type="match status" value="1"/>
</dbReference>
<sequence>MHDSEEQLIQQAQAGNRHAFGSLMQRNQARVFQFVRRLCAGGDEALDITQDTFLKAYLALDKWRPEARFQTWLLQIARNTTLDVLRQQRRQPCAALEDCAPLVSPVASPEQQLAGAQRLALLERLLARLPLEHREILLLREIEGLTYAELATTLDIQPGTVKSRLARAREAMLSSYRHANGGQLDD</sequence>
<organism evidence="9 10">
    <name type="scientific">Pseudomonas borbori</name>
    <dbReference type="NCBI Taxonomy" id="289003"/>
    <lineage>
        <taxon>Bacteria</taxon>
        <taxon>Pseudomonadati</taxon>
        <taxon>Pseudomonadota</taxon>
        <taxon>Gammaproteobacteria</taxon>
        <taxon>Pseudomonadales</taxon>
        <taxon>Pseudomonadaceae</taxon>
        <taxon>Pseudomonas</taxon>
    </lineage>
</organism>
<keyword evidence="10" id="KW-1185">Reference proteome</keyword>
<dbReference type="GO" id="GO:0016987">
    <property type="term" value="F:sigma factor activity"/>
    <property type="evidence" value="ECO:0007669"/>
    <property type="project" value="UniProtKB-KW"/>
</dbReference>
<dbReference type="InterPro" id="IPR013325">
    <property type="entry name" value="RNA_pol_sigma_r2"/>
</dbReference>
<dbReference type="InterPro" id="IPR000838">
    <property type="entry name" value="RNA_pol_sigma70_ECF_CS"/>
</dbReference>
<dbReference type="CDD" id="cd06171">
    <property type="entry name" value="Sigma70_r4"/>
    <property type="match status" value="1"/>
</dbReference>
<dbReference type="InterPro" id="IPR007627">
    <property type="entry name" value="RNA_pol_sigma70_r2"/>
</dbReference>
<evidence type="ECO:0000256" key="3">
    <source>
        <dbReference type="ARBA" id="ARBA00023082"/>
    </source>
</evidence>
<dbReference type="InterPro" id="IPR014284">
    <property type="entry name" value="RNA_pol_sigma-70_dom"/>
</dbReference>
<dbReference type="Pfam" id="PF08281">
    <property type="entry name" value="Sigma70_r4_2"/>
    <property type="match status" value="1"/>
</dbReference>
<keyword evidence="5 6" id="KW-0804">Transcription</keyword>
<dbReference type="GO" id="GO:0003677">
    <property type="term" value="F:DNA binding"/>
    <property type="evidence" value="ECO:0007669"/>
    <property type="project" value="UniProtKB-KW"/>
</dbReference>
<evidence type="ECO:0000256" key="1">
    <source>
        <dbReference type="ARBA" id="ARBA00010641"/>
    </source>
</evidence>
<dbReference type="InterPro" id="IPR036388">
    <property type="entry name" value="WH-like_DNA-bd_sf"/>
</dbReference>
<feature type="domain" description="RNA polymerase sigma-70 region 2" evidence="7">
    <location>
        <begin position="23"/>
        <end position="90"/>
    </location>
</feature>
<evidence type="ECO:0000256" key="2">
    <source>
        <dbReference type="ARBA" id="ARBA00023015"/>
    </source>
</evidence>
<evidence type="ECO:0000313" key="10">
    <source>
        <dbReference type="Proteomes" id="UP000198784"/>
    </source>
</evidence>
<proteinExistence type="inferred from homology"/>
<dbReference type="GO" id="GO:0006352">
    <property type="term" value="P:DNA-templated transcription initiation"/>
    <property type="evidence" value="ECO:0007669"/>
    <property type="project" value="InterPro"/>
</dbReference>
<dbReference type="AlphaFoldDB" id="A0A1I5UYW9"/>
<dbReference type="RefSeq" id="WP_090503759.1">
    <property type="nucleotide sequence ID" value="NZ_FOWX01000028.1"/>
</dbReference>
<dbReference type="PANTHER" id="PTHR43133:SF8">
    <property type="entry name" value="RNA POLYMERASE SIGMA FACTOR HI_1459-RELATED"/>
    <property type="match status" value="1"/>
</dbReference>
<dbReference type="PROSITE" id="PS01063">
    <property type="entry name" value="SIGMA70_ECF"/>
    <property type="match status" value="1"/>
</dbReference>
<dbReference type="Gene3D" id="1.10.1740.10">
    <property type="match status" value="1"/>
</dbReference>
<keyword evidence="3 6" id="KW-0731">Sigma factor</keyword>
<dbReference type="InterPro" id="IPR039425">
    <property type="entry name" value="RNA_pol_sigma-70-like"/>
</dbReference>
<dbReference type="Pfam" id="PF04542">
    <property type="entry name" value="Sigma70_r2"/>
    <property type="match status" value="1"/>
</dbReference>
<keyword evidence="2 6" id="KW-0805">Transcription regulation</keyword>
<dbReference type="EMBL" id="FOWX01000028">
    <property type="protein sequence ID" value="SFQ00420.1"/>
    <property type="molecule type" value="Genomic_DNA"/>
</dbReference>
<dbReference type="InterPro" id="IPR013249">
    <property type="entry name" value="RNA_pol_sigma70_r4_t2"/>
</dbReference>
<feature type="domain" description="RNA polymerase sigma factor 70 region 4 type 2" evidence="8">
    <location>
        <begin position="121"/>
        <end position="172"/>
    </location>
</feature>
<dbReference type="PANTHER" id="PTHR43133">
    <property type="entry name" value="RNA POLYMERASE ECF-TYPE SIGMA FACTO"/>
    <property type="match status" value="1"/>
</dbReference>
<evidence type="ECO:0000259" key="7">
    <source>
        <dbReference type="Pfam" id="PF04542"/>
    </source>
</evidence>
<evidence type="ECO:0000256" key="5">
    <source>
        <dbReference type="ARBA" id="ARBA00023163"/>
    </source>
</evidence>